<sequence>MYDVPDQTGKLAVITGANSGTGKEAAKRLAAAGARVVLAVRTPAKGEAAKAEILAAHPGAQLEVRRIDLADLASVQEFAEQLTADEPHLDLLVNNAGVMNPPDRMVTKDGFELQFGSNYLGPFALTVRLLPLILAAPAPRVATMASGAANFGRIHFDDLQWERRYRSTAAYSQSKLADLMLSNELARLSTEHGWGLRSVAAHPGFTNTNLQTTGASLGRDRMPLATRLLYRLAPLPSQGVETGTEPLLFAAADPAAEHGAYYGPSGRFGLVGPTALAKPPKAALDAETSARLWTVSEGLTGVSLPSILRK</sequence>
<evidence type="ECO:0000313" key="3">
    <source>
        <dbReference type="EMBL" id="TCC10482.1"/>
    </source>
</evidence>
<evidence type="ECO:0000256" key="2">
    <source>
        <dbReference type="ARBA" id="ARBA00023002"/>
    </source>
</evidence>
<dbReference type="OrthoDB" id="4577644at2"/>
<dbReference type="EMBL" id="SJJZ01000001">
    <property type="protein sequence ID" value="TCC10482.1"/>
    <property type="molecule type" value="Genomic_DNA"/>
</dbReference>
<comment type="caution">
    <text evidence="3">The sequence shown here is derived from an EMBL/GenBank/DDBJ whole genome shotgun (WGS) entry which is preliminary data.</text>
</comment>
<dbReference type="PROSITE" id="PS00061">
    <property type="entry name" value="ADH_SHORT"/>
    <property type="match status" value="1"/>
</dbReference>
<evidence type="ECO:0000313" key="4">
    <source>
        <dbReference type="Proteomes" id="UP000292346"/>
    </source>
</evidence>
<protein>
    <submittedName>
        <fullName evidence="3">SDR family NAD(P)-dependent oxidoreductase</fullName>
    </submittedName>
</protein>
<dbReference type="PANTHER" id="PTHR43157:SF31">
    <property type="entry name" value="PHOSPHATIDYLINOSITOL-GLYCAN BIOSYNTHESIS CLASS F PROTEIN"/>
    <property type="match status" value="1"/>
</dbReference>
<gene>
    <name evidence="3" type="ORF">E0H45_03955</name>
</gene>
<dbReference type="AlphaFoldDB" id="A0A4R0HMP4"/>
<dbReference type="PANTHER" id="PTHR43157">
    <property type="entry name" value="PHOSPHATIDYLINOSITOL-GLYCAN BIOSYNTHESIS CLASS F PROTEIN-RELATED"/>
    <property type="match status" value="1"/>
</dbReference>
<dbReference type="Pfam" id="PF00106">
    <property type="entry name" value="adh_short"/>
    <property type="match status" value="1"/>
</dbReference>
<keyword evidence="4" id="KW-1185">Reference proteome</keyword>
<accession>A0A4R0HMP4</accession>
<dbReference type="InterPro" id="IPR002347">
    <property type="entry name" value="SDR_fam"/>
</dbReference>
<dbReference type="Gene3D" id="3.40.50.720">
    <property type="entry name" value="NAD(P)-binding Rossmann-like Domain"/>
    <property type="match status" value="1"/>
</dbReference>
<dbReference type="NCBIfam" id="NF004846">
    <property type="entry name" value="PRK06197.1"/>
    <property type="match status" value="1"/>
</dbReference>
<reference evidence="3 4" key="1">
    <citation type="submission" date="2019-02" db="EMBL/GenBank/DDBJ databases">
        <title>Kribbella capetownensis sp. nov. and Kribbella speibonae sp. nov., isolated from soil.</title>
        <authorList>
            <person name="Curtis S.M."/>
            <person name="Norton I."/>
            <person name="Everest G.J."/>
            <person name="Meyers P.R."/>
        </authorList>
    </citation>
    <scope>NUCLEOTIDE SEQUENCE [LARGE SCALE GENOMIC DNA]</scope>
    <source>
        <strain evidence="3 4">KCTC 29219</strain>
    </source>
</reference>
<dbReference type="InterPro" id="IPR036291">
    <property type="entry name" value="NAD(P)-bd_dom_sf"/>
</dbReference>
<organism evidence="3 4">
    <name type="scientific">Kribbella soli</name>
    <dbReference type="NCBI Taxonomy" id="1124743"/>
    <lineage>
        <taxon>Bacteria</taxon>
        <taxon>Bacillati</taxon>
        <taxon>Actinomycetota</taxon>
        <taxon>Actinomycetes</taxon>
        <taxon>Propionibacteriales</taxon>
        <taxon>Kribbellaceae</taxon>
        <taxon>Kribbella</taxon>
    </lineage>
</organism>
<proteinExistence type="inferred from homology"/>
<comment type="similarity">
    <text evidence="1">Belongs to the short-chain dehydrogenases/reductases (SDR) family.</text>
</comment>
<dbReference type="RefSeq" id="WP_131334895.1">
    <property type="nucleotide sequence ID" value="NZ_SJJZ01000001.1"/>
</dbReference>
<dbReference type="InterPro" id="IPR020904">
    <property type="entry name" value="Sc_DH/Rdtase_CS"/>
</dbReference>
<name>A0A4R0HMP4_9ACTN</name>
<evidence type="ECO:0000256" key="1">
    <source>
        <dbReference type="ARBA" id="ARBA00006484"/>
    </source>
</evidence>
<dbReference type="PRINTS" id="PR00081">
    <property type="entry name" value="GDHRDH"/>
</dbReference>
<keyword evidence="2" id="KW-0560">Oxidoreductase</keyword>
<dbReference type="GO" id="GO:0016491">
    <property type="term" value="F:oxidoreductase activity"/>
    <property type="evidence" value="ECO:0007669"/>
    <property type="project" value="UniProtKB-KW"/>
</dbReference>
<dbReference type="NCBIfam" id="NF004513">
    <property type="entry name" value="PRK05854.1"/>
    <property type="match status" value="1"/>
</dbReference>
<dbReference type="SUPFAM" id="SSF51735">
    <property type="entry name" value="NAD(P)-binding Rossmann-fold domains"/>
    <property type="match status" value="1"/>
</dbReference>
<dbReference type="Proteomes" id="UP000292346">
    <property type="component" value="Unassembled WGS sequence"/>
</dbReference>